<keyword evidence="2" id="KW-1185">Reference proteome</keyword>
<accession>A0A251V9C9</accession>
<evidence type="ECO:0000313" key="1">
    <source>
        <dbReference type="EMBL" id="OTG31766.1"/>
    </source>
</evidence>
<dbReference type="AlphaFoldDB" id="A0A251V9C9"/>
<dbReference type="Proteomes" id="UP000215914">
    <property type="component" value="Chromosome 3"/>
</dbReference>
<dbReference type="EMBL" id="CM007892">
    <property type="protein sequence ID" value="OTG31766.1"/>
    <property type="molecule type" value="Genomic_DNA"/>
</dbReference>
<organism evidence="1 2">
    <name type="scientific">Helianthus annuus</name>
    <name type="common">Common sunflower</name>
    <dbReference type="NCBI Taxonomy" id="4232"/>
    <lineage>
        <taxon>Eukaryota</taxon>
        <taxon>Viridiplantae</taxon>
        <taxon>Streptophyta</taxon>
        <taxon>Embryophyta</taxon>
        <taxon>Tracheophyta</taxon>
        <taxon>Spermatophyta</taxon>
        <taxon>Magnoliopsida</taxon>
        <taxon>eudicotyledons</taxon>
        <taxon>Gunneridae</taxon>
        <taxon>Pentapetalae</taxon>
        <taxon>asterids</taxon>
        <taxon>campanulids</taxon>
        <taxon>Asterales</taxon>
        <taxon>Asteraceae</taxon>
        <taxon>Asteroideae</taxon>
        <taxon>Heliantheae alliance</taxon>
        <taxon>Heliantheae</taxon>
        <taxon>Helianthus</taxon>
    </lineage>
</organism>
<sequence length="145" mass="17081">MQLLKFFTKVLTESQFCFDSVLIKFSVYLLHSLRSFLRHIKGTRYHILFSQCIHLRESILQQNLTGQIHSSSVCSLFSLWNYKLILVFIFTYNVHLIQGPDDSGKSIDVNQLDEWRQIQDLASYCVSVRHLKGYEKEKNTPGRRH</sequence>
<dbReference type="InParanoid" id="A0A251V9C9"/>
<proteinExistence type="predicted"/>
<evidence type="ECO:0000313" key="2">
    <source>
        <dbReference type="Proteomes" id="UP000215914"/>
    </source>
</evidence>
<protein>
    <submittedName>
        <fullName evidence="1">Uncharacterized protein</fullName>
    </submittedName>
</protein>
<gene>
    <name evidence="1" type="ORF">HannXRQ_Chr03g0079351</name>
</gene>
<reference evidence="2" key="1">
    <citation type="journal article" date="2017" name="Nature">
        <title>The sunflower genome provides insights into oil metabolism, flowering and Asterid evolution.</title>
        <authorList>
            <person name="Badouin H."/>
            <person name="Gouzy J."/>
            <person name="Grassa C.J."/>
            <person name="Murat F."/>
            <person name="Staton S.E."/>
            <person name="Cottret L."/>
            <person name="Lelandais-Briere C."/>
            <person name="Owens G.L."/>
            <person name="Carrere S."/>
            <person name="Mayjonade B."/>
            <person name="Legrand L."/>
            <person name="Gill N."/>
            <person name="Kane N.C."/>
            <person name="Bowers J.E."/>
            <person name="Hubner S."/>
            <person name="Bellec A."/>
            <person name="Berard A."/>
            <person name="Berges H."/>
            <person name="Blanchet N."/>
            <person name="Boniface M.C."/>
            <person name="Brunel D."/>
            <person name="Catrice O."/>
            <person name="Chaidir N."/>
            <person name="Claudel C."/>
            <person name="Donnadieu C."/>
            <person name="Faraut T."/>
            <person name="Fievet G."/>
            <person name="Helmstetter N."/>
            <person name="King M."/>
            <person name="Knapp S.J."/>
            <person name="Lai Z."/>
            <person name="Le Paslier M.C."/>
            <person name="Lippi Y."/>
            <person name="Lorenzon L."/>
            <person name="Mandel J.R."/>
            <person name="Marage G."/>
            <person name="Marchand G."/>
            <person name="Marquand E."/>
            <person name="Bret-Mestries E."/>
            <person name="Morien E."/>
            <person name="Nambeesan S."/>
            <person name="Nguyen T."/>
            <person name="Pegot-Espagnet P."/>
            <person name="Pouilly N."/>
            <person name="Raftis F."/>
            <person name="Sallet E."/>
            <person name="Schiex T."/>
            <person name="Thomas J."/>
            <person name="Vandecasteele C."/>
            <person name="Vares D."/>
            <person name="Vear F."/>
            <person name="Vautrin S."/>
            <person name="Crespi M."/>
            <person name="Mangin B."/>
            <person name="Burke J.M."/>
            <person name="Salse J."/>
            <person name="Munos S."/>
            <person name="Vincourt P."/>
            <person name="Rieseberg L.H."/>
            <person name="Langlade N.B."/>
        </authorList>
    </citation>
    <scope>NUCLEOTIDE SEQUENCE [LARGE SCALE GENOMIC DNA]</scope>
    <source>
        <strain evidence="2">cv. SF193</strain>
    </source>
</reference>
<name>A0A251V9C9_HELAN</name>